<protein>
    <submittedName>
        <fullName evidence="6">Fasciclin-like arabinogalactan protein</fullName>
    </submittedName>
</protein>
<dbReference type="GO" id="GO:0098552">
    <property type="term" value="C:side of membrane"/>
    <property type="evidence" value="ECO:0007669"/>
    <property type="project" value="UniProtKB-KW"/>
</dbReference>
<evidence type="ECO:0000313" key="6">
    <source>
        <dbReference type="EMBL" id="URD94231.1"/>
    </source>
</evidence>
<comment type="subcellular location">
    <subcellularLocation>
        <location evidence="1">Cell membrane</location>
        <topology evidence="1">Lipid-anchor</topology>
        <topology evidence="1">GPI-anchor</topology>
    </subcellularLocation>
</comment>
<keyword evidence="3" id="KW-0325">Glycoprotein</keyword>
<dbReference type="Proteomes" id="UP001055439">
    <property type="component" value="Chromosome 3"/>
</dbReference>
<evidence type="ECO:0000256" key="3">
    <source>
        <dbReference type="ARBA" id="ARBA00022622"/>
    </source>
</evidence>
<dbReference type="PANTHER" id="PTHR32077:SF3">
    <property type="entry name" value="FASCICLIN-LIKE ARABINOGALACTAN PROTEIN 7"/>
    <property type="match status" value="1"/>
</dbReference>
<keyword evidence="3" id="KW-0449">Lipoprotein</keyword>
<dbReference type="EMBL" id="CP097505">
    <property type="protein sequence ID" value="URD94231.1"/>
    <property type="molecule type" value="Genomic_DNA"/>
</dbReference>
<dbReference type="GO" id="GO:0009834">
    <property type="term" value="P:plant-type secondary cell wall biogenesis"/>
    <property type="evidence" value="ECO:0007669"/>
    <property type="project" value="TreeGrafter"/>
</dbReference>
<proteinExistence type="predicted"/>
<evidence type="ECO:0000313" key="7">
    <source>
        <dbReference type="Proteomes" id="UP001055439"/>
    </source>
</evidence>
<gene>
    <name evidence="6" type="ORF">MUK42_32791</name>
</gene>
<dbReference type="InterPro" id="IPR036378">
    <property type="entry name" value="FAS1_dom_sf"/>
</dbReference>
<dbReference type="AlphaFoldDB" id="A0A9E7JVV1"/>
<dbReference type="InterPro" id="IPR045003">
    <property type="entry name" value="FLA_A"/>
</dbReference>
<keyword evidence="3" id="KW-0336">GPI-anchor</keyword>
<keyword evidence="7" id="KW-1185">Reference proteome</keyword>
<dbReference type="SUPFAM" id="SSF82153">
    <property type="entry name" value="FAS1 domain"/>
    <property type="match status" value="1"/>
</dbReference>
<dbReference type="OrthoDB" id="286301at2759"/>
<organism evidence="6 7">
    <name type="scientific">Musa troglodytarum</name>
    <name type="common">fe'i banana</name>
    <dbReference type="NCBI Taxonomy" id="320322"/>
    <lineage>
        <taxon>Eukaryota</taxon>
        <taxon>Viridiplantae</taxon>
        <taxon>Streptophyta</taxon>
        <taxon>Embryophyta</taxon>
        <taxon>Tracheophyta</taxon>
        <taxon>Spermatophyta</taxon>
        <taxon>Magnoliopsida</taxon>
        <taxon>Liliopsida</taxon>
        <taxon>Zingiberales</taxon>
        <taxon>Musaceae</taxon>
        <taxon>Musa</taxon>
    </lineage>
</organism>
<reference evidence="6" key="1">
    <citation type="submission" date="2022-05" db="EMBL/GenBank/DDBJ databases">
        <title>The Musa troglodytarum L. genome provides insights into the mechanism of non-climacteric behaviour and enrichment of carotenoids.</title>
        <authorList>
            <person name="Wang J."/>
        </authorList>
    </citation>
    <scope>NUCLEOTIDE SEQUENCE</scope>
    <source>
        <tissue evidence="6">Leaf</tissue>
    </source>
</reference>
<name>A0A9E7JVV1_9LILI</name>
<keyword evidence="2" id="KW-1003">Cell membrane</keyword>
<dbReference type="PANTHER" id="PTHR32077">
    <property type="entry name" value="FASCICLIN-LIKE ARABINOGALACTAN PROTEIN"/>
    <property type="match status" value="1"/>
</dbReference>
<sequence length="348" mass="38416">MSCFYPAQLVLIITYHHVQLLPITIRFTSSYISRSPILPLSSESETAAAGEGLIWRHGAFRDVSCNYSANLTGFFSCNSANTPCTKPTSIPFPSPCPAPLHHFLSVTGPFQTFLNYLLQTRVIDTFQNRANNSDQGMTIFSSTAANLTQDQLRILLLYLAFPMFYSLSDFTNLSKLNPVNTFAGGQKTLNVTEAAGLVRIISSWSRSEKSSSVRSTVPVAVYQIDRVLLPLAIFSTDPPLAPAPAPAPEAAKAIGFDSKPRVVDDRWFFIPRQCWSLKLLRLGCFGRSDACSVASSHVRLKSNTHPPSKEPEVKSINPWPDHVNVQDFPVMIGRNTSSGTELDWWSSP</sequence>
<evidence type="ECO:0000256" key="2">
    <source>
        <dbReference type="ARBA" id="ARBA00022475"/>
    </source>
</evidence>
<keyword evidence="5" id="KW-0472">Membrane</keyword>
<evidence type="ECO:0000256" key="4">
    <source>
        <dbReference type="ARBA" id="ARBA00022729"/>
    </source>
</evidence>
<dbReference type="GO" id="GO:0005886">
    <property type="term" value="C:plasma membrane"/>
    <property type="evidence" value="ECO:0007669"/>
    <property type="project" value="UniProtKB-SubCell"/>
</dbReference>
<evidence type="ECO:0000256" key="1">
    <source>
        <dbReference type="ARBA" id="ARBA00004609"/>
    </source>
</evidence>
<evidence type="ECO:0000256" key="5">
    <source>
        <dbReference type="ARBA" id="ARBA00023136"/>
    </source>
</evidence>
<keyword evidence="4" id="KW-0732">Signal</keyword>
<accession>A0A9E7JVV1</accession>